<organism evidence="2 3">
    <name type="scientific">Curvularia kusanoi</name>
    <name type="common">Cochliobolus kusanoi</name>
    <dbReference type="NCBI Taxonomy" id="90978"/>
    <lineage>
        <taxon>Eukaryota</taxon>
        <taxon>Fungi</taxon>
        <taxon>Dikarya</taxon>
        <taxon>Ascomycota</taxon>
        <taxon>Pezizomycotina</taxon>
        <taxon>Dothideomycetes</taxon>
        <taxon>Pleosporomycetidae</taxon>
        <taxon>Pleosporales</taxon>
        <taxon>Pleosporineae</taxon>
        <taxon>Pleosporaceae</taxon>
        <taxon>Curvularia</taxon>
    </lineage>
</organism>
<feature type="domain" description="Heterokaryon incompatibility" evidence="1">
    <location>
        <begin position="42"/>
        <end position="206"/>
    </location>
</feature>
<keyword evidence="3" id="KW-1185">Reference proteome</keyword>
<sequence>MALYDRLPDHAIRLLRIRRNDRTAVQYDLSTHNLDEAVKLNFSALSYTWGTCQHIEPRITSPDGIISCNRVEITSGGQRNVICGGEQVKITGNLLDFLEACDIQGYLWIDALCIDQGNNGEKSHQVNLMSQIYEKATRVYVWLGPEDEWTEDGLEMVEQLASRHSAKFNSEDVLFVNARTSGQRKWQALARLFARTWFSRAWIVQEVVLAQECIILCGKQSIKWETLVKASQLLAKTHWSSRLKASSKEAKIKESWHTAPARLAATRDAWNKKHAESFLYALIRARPFKCENPRDKVFSQLGLGRTIFFPNYGFTVSQAYIGAAIHIILQADSLLILTCVEGREFQTPEFDLPSWVPDWSRCDFLGLRITGYEHFNAHGGRSKYANVRLSNGKTVLDVQAYRIDTIEETFETKKEFHKNPGSSKLWTSIDKLSPWRRTRNGILTPKEAVWRTLSTNREGGSSDEGAKYPASEEMGMSFTKWIEWRDALHEGNADPSSLEKLENDASRFELHYSRAMIQRLFRTRGEYFGMGPPSLRKGDSIWIVAGCRVPIILRQEDGSAHYSLIGGSYVHCFMDGEAVKDHEGRNLDVNFEIISIE</sequence>
<protein>
    <recommendedName>
        <fullName evidence="1">Heterokaryon incompatibility domain-containing protein</fullName>
    </recommendedName>
</protein>
<dbReference type="Proteomes" id="UP000801428">
    <property type="component" value="Unassembled WGS sequence"/>
</dbReference>
<dbReference type="PANTHER" id="PTHR24148:SF73">
    <property type="entry name" value="HET DOMAIN PROTEIN (AFU_ORTHOLOGUE AFUA_8G01020)"/>
    <property type="match status" value="1"/>
</dbReference>
<dbReference type="EMBL" id="SWKU01000029">
    <property type="protein sequence ID" value="KAF2996079.1"/>
    <property type="molecule type" value="Genomic_DNA"/>
</dbReference>
<dbReference type="Pfam" id="PF06985">
    <property type="entry name" value="HET"/>
    <property type="match status" value="1"/>
</dbReference>
<dbReference type="OrthoDB" id="3548654at2759"/>
<dbReference type="InterPro" id="IPR052895">
    <property type="entry name" value="HetReg/Transcr_Mod"/>
</dbReference>
<evidence type="ECO:0000259" key="1">
    <source>
        <dbReference type="Pfam" id="PF06985"/>
    </source>
</evidence>
<gene>
    <name evidence="2" type="ORF">E8E13_004425</name>
</gene>
<dbReference type="AlphaFoldDB" id="A0A9P4T792"/>
<proteinExistence type="predicted"/>
<dbReference type="InterPro" id="IPR010730">
    <property type="entry name" value="HET"/>
</dbReference>
<accession>A0A9P4T792</accession>
<dbReference type="PANTHER" id="PTHR24148">
    <property type="entry name" value="ANKYRIN REPEAT DOMAIN-CONTAINING PROTEIN 39 HOMOLOG-RELATED"/>
    <property type="match status" value="1"/>
</dbReference>
<evidence type="ECO:0000313" key="2">
    <source>
        <dbReference type="EMBL" id="KAF2996079.1"/>
    </source>
</evidence>
<evidence type="ECO:0000313" key="3">
    <source>
        <dbReference type="Proteomes" id="UP000801428"/>
    </source>
</evidence>
<reference evidence="2" key="1">
    <citation type="submission" date="2019-04" db="EMBL/GenBank/DDBJ databases">
        <title>Sequencing of skin fungus with MAO and IRED activity.</title>
        <authorList>
            <person name="Marsaioli A.J."/>
            <person name="Bonatto J.M.C."/>
            <person name="Reis Junior O."/>
        </authorList>
    </citation>
    <scope>NUCLEOTIDE SEQUENCE</scope>
    <source>
        <strain evidence="2">30M1</strain>
    </source>
</reference>
<comment type="caution">
    <text evidence="2">The sequence shown here is derived from an EMBL/GenBank/DDBJ whole genome shotgun (WGS) entry which is preliminary data.</text>
</comment>
<name>A0A9P4T792_CURKU</name>
<dbReference type="Pfam" id="PF26639">
    <property type="entry name" value="Het-6_barrel"/>
    <property type="match status" value="1"/>
</dbReference>